<organism evidence="1 2">
    <name type="scientific">Araneus ventricosus</name>
    <name type="common">Orbweaver spider</name>
    <name type="synonym">Epeira ventricosa</name>
    <dbReference type="NCBI Taxonomy" id="182803"/>
    <lineage>
        <taxon>Eukaryota</taxon>
        <taxon>Metazoa</taxon>
        <taxon>Ecdysozoa</taxon>
        <taxon>Arthropoda</taxon>
        <taxon>Chelicerata</taxon>
        <taxon>Arachnida</taxon>
        <taxon>Araneae</taxon>
        <taxon>Araneomorphae</taxon>
        <taxon>Entelegynae</taxon>
        <taxon>Araneoidea</taxon>
        <taxon>Araneidae</taxon>
        <taxon>Araneus</taxon>
    </lineage>
</organism>
<feature type="non-terminal residue" evidence="1">
    <location>
        <position position="1"/>
    </location>
</feature>
<dbReference type="EMBL" id="BGPR01153393">
    <property type="protein sequence ID" value="GBL67546.1"/>
    <property type="molecule type" value="Genomic_DNA"/>
</dbReference>
<evidence type="ECO:0000313" key="1">
    <source>
        <dbReference type="EMBL" id="GBL67546.1"/>
    </source>
</evidence>
<accession>A0A4Y1ZV71</accession>
<dbReference type="Proteomes" id="UP000499080">
    <property type="component" value="Unassembled WGS sequence"/>
</dbReference>
<protein>
    <submittedName>
        <fullName evidence="1">Uncharacterized protein</fullName>
    </submittedName>
</protein>
<proteinExistence type="predicted"/>
<comment type="caution">
    <text evidence="1">The sequence shown here is derived from an EMBL/GenBank/DDBJ whole genome shotgun (WGS) entry which is preliminary data.</text>
</comment>
<keyword evidence="2" id="KW-1185">Reference proteome</keyword>
<reference evidence="1 2" key="1">
    <citation type="journal article" date="2019" name="Sci. Rep.">
        <title>Orb-weaving spider Araneus ventricosus genome elucidates the spidroin gene catalogue.</title>
        <authorList>
            <person name="Kono N."/>
            <person name="Nakamura H."/>
            <person name="Ohtoshi R."/>
            <person name="Moran D.A.P."/>
            <person name="Shinohara A."/>
            <person name="Yoshida Y."/>
            <person name="Fujiwara M."/>
            <person name="Mori M."/>
            <person name="Tomita M."/>
            <person name="Arakawa K."/>
        </authorList>
    </citation>
    <scope>NUCLEOTIDE SEQUENCE [LARGE SCALE GENOMIC DNA]</scope>
</reference>
<dbReference type="AlphaFoldDB" id="A0A4Y1ZV71"/>
<name>A0A4Y1ZV71_ARAVE</name>
<gene>
    <name evidence="1" type="ORF">AVEN_147748_1</name>
</gene>
<evidence type="ECO:0000313" key="2">
    <source>
        <dbReference type="Proteomes" id="UP000499080"/>
    </source>
</evidence>
<sequence length="126" mass="14366">GTNRRQLNRADKVCGEGGVRPLNTGHILYKQDTWQSRILVPFLFVIPQSFHEKNRPVPLSGITGCRTKTRLQQKILAYSFELLHIYFLIRVSFCPEGWVEKSSLPPIVCTQGSCRLFAETTTITDE</sequence>